<evidence type="ECO:0000256" key="1">
    <source>
        <dbReference type="ARBA" id="ARBA00004141"/>
    </source>
</evidence>
<dbReference type="RefSeq" id="WP_108179757.1">
    <property type="nucleotide sequence ID" value="NZ_PZZL01000037.1"/>
</dbReference>
<dbReference type="InterPro" id="IPR002781">
    <property type="entry name" value="TM_pro_TauE-like"/>
</dbReference>
<dbReference type="InterPro" id="IPR051598">
    <property type="entry name" value="TSUP/Inactive_protease-like"/>
</dbReference>
<dbReference type="AlphaFoldDB" id="A0A2T4YLG1"/>
<dbReference type="Proteomes" id="UP000241808">
    <property type="component" value="Unassembled WGS sequence"/>
</dbReference>
<dbReference type="Pfam" id="PF01925">
    <property type="entry name" value="TauE"/>
    <property type="match status" value="1"/>
</dbReference>
<feature type="transmembrane region" description="Helical" evidence="5">
    <location>
        <begin position="42"/>
        <end position="62"/>
    </location>
</feature>
<comment type="subcellular location">
    <subcellularLocation>
        <location evidence="5">Cell membrane</location>
        <topology evidence="5">Multi-pass membrane protein</topology>
    </subcellularLocation>
    <subcellularLocation>
        <location evidence="1">Membrane</location>
        <topology evidence="1">Multi-pass membrane protein</topology>
    </subcellularLocation>
</comment>
<name>A0A2T4YLG1_9HYPH</name>
<keyword evidence="5" id="KW-1003">Cell membrane</keyword>
<comment type="similarity">
    <text evidence="5">Belongs to the 4-toluene sulfonate uptake permease (TSUP) (TC 2.A.102) family.</text>
</comment>
<keyword evidence="7" id="KW-1185">Reference proteome</keyword>
<dbReference type="EMBL" id="PZZL01000037">
    <property type="protein sequence ID" value="PTM44037.1"/>
    <property type="molecule type" value="Genomic_DNA"/>
</dbReference>
<dbReference type="PANTHER" id="PTHR43701:SF2">
    <property type="entry name" value="MEMBRANE TRANSPORTER PROTEIN YJNA-RELATED"/>
    <property type="match status" value="1"/>
</dbReference>
<dbReference type="OrthoDB" id="9151526at2"/>
<proteinExistence type="inferred from homology"/>
<feature type="transmembrane region" description="Helical" evidence="5">
    <location>
        <begin position="237"/>
        <end position="254"/>
    </location>
</feature>
<accession>A0A2T4YLG1</accession>
<dbReference type="GO" id="GO:0005886">
    <property type="term" value="C:plasma membrane"/>
    <property type="evidence" value="ECO:0007669"/>
    <property type="project" value="UniProtKB-SubCell"/>
</dbReference>
<keyword evidence="4 5" id="KW-0472">Membrane</keyword>
<organism evidence="6 7">
    <name type="scientific">Phreatobacter oligotrophus</name>
    <dbReference type="NCBI Taxonomy" id="1122261"/>
    <lineage>
        <taxon>Bacteria</taxon>
        <taxon>Pseudomonadati</taxon>
        <taxon>Pseudomonadota</taxon>
        <taxon>Alphaproteobacteria</taxon>
        <taxon>Hyphomicrobiales</taxon>
        <taxon>Phreatobacteraceae</taxon>
        <taxon>Phreatobacter</taxon>
    </lineage>
</organism>
<evidence type="ECO:0000256" key="2">
    <source>
        <dbReference type="ARBA" id="ARBA00022692"/>
    </source>
</evidence>
<protein>
    <recommendedName>
        <fullName evidence="5">Probable membrane transporter protein</fullName>
    </recommendedName>
</protein>
<feature type="transmembrane region" description="Helical" evidence="5">
    <location>
        <begin position="99"/>
        <end position="118"/>
    </location>
</feature>
<feature type="transmembrane region" description="Helical" evidence="5">
    <location>
        <begin position="176"/>
        <end position="196"/>
    </location>
</feature>
<feature type="transmembrane region" description="Helical" evidence="5">
    <location>
        <begin position="74"/>
        <end position="93"/>
    </location>
</feature>
<dbReference type="PANTHER" id="PTHR43701">
    <property type="entry name" value="MEMBRANE TRANSPORTER PROTEIN MJ0441-RELATED"/>
    <property type="match status" value="1"/>
</dbReference>
<feature type="transmembrane region" description="Helical" evidence="5">
    <location>
        <begin position="12"/>
        <end position="36"/>
    </location>
</feature>
<evidence type="ECO:0000256" key="4">
    <source>
        <dbReference type="ARBA" id="ARBA00023136"/>
    </source>
</evidence>
<evidence type="ECO:0000313" key="6">
    <source>
        <dbReference type="EMBL" id="PTM44037.1"/>
    </source>
</evidence>
<feature type="transmembrane region" description="Helical" evidence="5">
    <location>
        <begin position="138"/>
        <end position="164"/>
    </location>
</feature>
<sequence>MPTDLLSGLSGALVGAILGLVGGGGSVLAVPLLVYGVGVSSAHVAIGTSALAVAASAFANLIGHWRARTVKWRCGLTFAAAGVIGAFGGSTLAKSIDGAKLLALFGALMIVVGIAMFLKRKAEGNPDVRLTRASARYLLPWLIGGGLGVGLLSGFFGIGGGFLIVPALMVATGMSLPFAIGTSLIAVTAFGAATAASYAASGLIDWRIAGIFILGGVLGGVGGSSLGRLLAGRKGSLGTVLAAVIMAVGVYVVARSAMDWIGPS</sequence>
<reference evidence="6 7" key="1">
    <citation type="submission" date="2018-04" db="EMBL/GenBank/DDBJ databases">
        <title>Genomic Encyclopedia of Archaeal and Bacterial Type Strains, Phase II (KMG-II): from individual species to whole genera.</title>
        <authorList>
            <person name="Goeker M."/>
        </authorList>
    </citation>
    <scope>NUCLEOTIDE SEQUENCE [LARGE SCALE GENOMIC DNA]</scope>
    <source>
        <strain evidence="6 7">DSM 25521</strain>
    </source>
</reference>
<evidence type="ECO:0000313" key="7">
    <source>
        <dbReference type="Proteomes" id="UP000241808"/>
    </source>
</evidence>
<comment type="caution">
    <text evidence="6">The sequence shown here is derived from an EMBL/GenBank/DDBJ whole genome shotgun (WGS) entry which is preliminary data.</text>
</comment>
<keyword evidence="2 5" id="KW-0812">Transmembrane</keyword>
<feature type="transmembrane region" description="Helical" evidence="5">
    <location>
        <begin position="208"/>
        <end position="231"/>
    </location>
</feature>
<evidence type="ECO:0000256" key="3">
    <source>
        <dbReference type="ARBA" id="ARBA00022989"/>
    </source>
</evidence>
<keyword evidence="3 5" id="KW-1133">Transmembrane helix</keyword>
<evidence type="ECO:0000256" key="5">
    <source>
        <dbReference type="RuleBase" id="RU363041"/>
    </source>
</evidence>
<gene>
    <name evidence="6" type="ORF">C8P69_1374</name>
</gene>